<dbReference type="OrthoDB" id="164118at2"/>
<sequence>MKAAPVVAGGLGRWSSAHWPWLLVVAAWVTALTASETGWNSLVNHHELLEHSRLPWVLTLLVFLLAWQLMTAAMMLPSSIPLLRFFRQANHANQGGRGATAMFLAGYAAVWTAFAAAAFTGDTIIHRLVDESGWLSERTWLIAGSTLVIAGGFQFTPLKERCLTQCRSPFSFFVRHYRRGVRGAWNLGVSHGKYCLGCCWALMLLMFGLGVGHLVWMAGLAGIMLLERTALRGLKVVPAVGVLFLIWGGLILWHPAWLPGIMSGTLE</sequence>
<evidence type="ECO:0000313" key="3">
    <source>
        <dbReference type="Proteomes" id="UP000004221"/>
    </source>
</evidence>
<keyword evidence="1" id="KW-0812">Transmembrane</keyword>
<dbReference type="AlphaFoldDB" id="I4EKB8"/>
<feature type="transmembrane region" description="Helical" evidence="1">
    <location>
        <begin position="21"/>
        <end position="42"/>
    </location>
</feature>
<feature type="transmembrane region" description="Helical" evidence="1">
    <location>
        <begin position="236"/>
        <end position="253"/>
    </location>
</feature>
<protein>
    <recommendedName>
        <fullName evidence="4">Metal-binding integral membrane protein-like protein</fullName>
    </recommendedName>
</protein>
<feature type="transmembrane region" description="Helical" evidence="1">
    <location>
        <begin position="98"/>
        <end position="119"/>
    </location>
</feature>
<proteinExistence type="predicted"/>
<comment type="caution">
    <text evidence="2">The sequence shown here is derived from an EMBL/GenBank/DDBJ whole genome shotgun (WGS) entry which is preliminary data.</text>
</comment>
<dbReference type="InterPro" id="IPR018688">
    <property type="entry name" value="PpoB2-like"/>
</dbReference>
<keyword evidence="3" id="KW-1185">Reference proteome</keyword>
<keyword evidence="1" id="KW-0472">Membrane</keyword>
<dbReference type="Pfam" id="PF09948">
    <property type="entry name" value="PpoB2"/>
    <property type="match status" value="1"/>
</dbReference>
<name>I4EKB8_9BACT</name>
<gene>
    <name evidence="2" type="ORF">NITHO_4510007</name>
</gene>
<feature type="transmembrane region" description="Helical" evidence="1">
    <location>
        <begin position="139"/>
        <end position="158"/>
    </location>
</feature>
<evidence type="ECO:0008006" key="4">
    <source>
        <dbReference type="Google" id="ProtNLM"/>
    </source>
</evidence>
<evidence type="ECO:0000256" key="1">
    <source>
        <dbReference type="SAM" id="Phobius"/>
    </source>
</evidence>
<dbReference type="RefSeq" id="WP_008479811.1">
    <property type="nucleotide sequence ID" value="NZ_CAGS01000392.1"/>
</dbReference>
<evidence type="ECO:0000313" key="2">
    <source>
        <dbReference type="EMBL" id="CCF85130.1"/>
    </source>
</evidence>
<dbReference type="EMBL" id="CAGS01000392">
    <property type="protein sequence ID" value="CCF85130.1"/>
    <property type="molecule type" value="Genomic_DNA"/>
</dbReference>
<dbReference type="Proteomes" id="UP000004221">
    <property type="component" value="Unassembled WGS sequence"/>
</dbReference>
<accession>I4EKB8</accession>
<feature type="transmembrane region" description="Helical" evidence="1">
    <location>
        <begin position="54"/>
        <end position="77"/>
    </location>
</feature>
<feature type="transmembrane region" description="Helical" evidence="1">
    <location>
        <begin position="194"/>
        <end position="216"/>
    </location>
</feature>
<reference evidence="2 3" key="1">
    <citation type="journal article" date="2012" name="ISME J.">
        <title>Nitrification expanded: discovery, physiology and genomics of a nitrite-oxidizing bacterium from the phylum Chloroflexi.</title>
        <authorList>
            <person name="Sorokin D.Y."/>
            <person name="Lucker S."/>
            <person name="Vejmelkova D."/>
            <person name="Kostrikina N.A."/>
            <person name="Kleerebezem R."/>
            <person name="Rijpstra W.I."/>
            <person name="Damste J.S."/>
            <person name="Le Paslier D."/>
            <person name="Muyzer G."/>
            <person name="Wagner M."/>
            <person name="van Loosdrecht M.C."/>
            <person name="Daims H."/>
        </authorList>
    </citation>
    <scope>NUCLEOTIDE SEQUENCE [LARGE SCALE GENOMIC DNA]</scope>
    <source>
        <strain evidence="3">none</strain>
    </source>
</reference>
<keyword evidence="1" id="KW-1133">Transmembrane helix</keyword>
<organism evidence="2 3">
    <name type="scientific">Nitrolancea hollandica Lb</name>
    <dbReference type="NCBI Taxonomy" id="1129897"/>
    <lineage>
        <taxon>Bacteria</taxon>
        <taxon>Pseudomonadati</taxon>
        <taxon>Thermomicrobiota</taxon>
        <taxon>Thermomicrobia</taxon>
        <taxon>Sphaerobacterales</taxon>
        <taxon>Sphaerobacterineae</taxon>
        <taxon>Sphaerobacteraceae</taxon>
        <taxon>Nitrolancea</taxon>
    </lineage>
</organism>